<dbReference type="RefSeq" id="YP_010013321.1">
    <property type="nucleotide sequence ID" value="NC_053510.1"/>
</dbReference>
<proteinExistence type="predicted"/>
<dbReference type="GeneID" id="63209903"/>
<gene>
    <name evidence="1" type="primary">91</name>
    <name evidence="1" type="ORF">SEA_BROMDEN_91</name>
</gene>
<evidence type="ECO:0000313" key="2">
    <source>
        <dbReference type="Proteomes" id="UP000258832"/>
    </source>
</evidence>
<evidence type="ECO:0000313" key="1">
    <source>
        <dbReference type="EMBL" id="AXH67896.1"/>
    </source>
</evidence>
<protein>
    <submittedName>
        <fullName evidence="1">Uncharacterized protein</fullName>
    </submittedName>
</protein>
<accession>A0A345MBM5</accession>
<name>A0A345MBM5_9CAUD</name>
<organism evidence="1 2">
    <name type="scientific">Mycobacterium phage Bromden</name>
    <dbReference type="NCBI Taxonomy" id="2283252"/>
    <lineage>
        <taxon>Viruses</taxon>
        <taxon>Duplodnaviria</taxon>
        <taxon>Heunggongvirae</taxon>
        <taxon>Uroviricota</taxon>
        <taxon>Caudoviricetes</taxon>
        <taxon>Vilmaviridae</taxon>
        <taxon>Lclasvirinae</taxon>
        <taxon>Bromdenvirus</taxon>
        <taxon>Bromdenvirus bromden</taxon>
    </lineage>
</organism>
<dbReference type="Proteomes" id="UP000258832">
    <property type="component" value="Segment"/>
</dbReference>
<sequence length="178" mass="19114">MAYDDYFGGVKAPTLSETPRAYTRPVRLDNERAVPPAPEGVSRVQQVKALRTEFPGMGLKEAVDIVDGKKPRPDDPASGELVELSDAEAKAAAKALRENTGRVFDLQVNAVVAAINQVRSNDPVGTLRKSVAGQFAFAIAPGQYLVIETGERPRFKAADPSETTGIKQSWKVLHAANG</sequence>
<keyword evidence="2" id="KW-1185">Reference proteome</keyword>
<reference evidence="2" key="1">
    <citation type="submission" date="2018-07" db="EMBL/GenBank/DDBJ databases">
        <authorList>
            <person name="Quirk P.G."/>
            <person name="Krulwich T.A."/>
        </authorList>
    </citation>
    <scope>NUCLEOTIDE SEQUENCE [LARGE SCALE GENOMIC DNA]</scope>
</reference>
<dbReference type="KEGG" id="vg:63209903"/>
<dbReference type="EMBL" id="MH576973">
    <property type="protein sequence ID" value="AXH67896.1"/>
    <property type="molecule type" value="Genomic_DNA"/>
</dbReference>